<evidence type="ECO:0000313" key="2">
    <source>
        <dbReference type="EMBL" id="MDC3424310.1"/>
    </source>
</evidence>
<keyword evidence="3" id="KW-1185">Reference proteome</keyword>
<accession>A0A9X3WR95</accession>
<comment type="caution">
    <text evidence="2">The sequence shown here is derived from an EMBL/GenBank/DDBJ whole genome shotgun (WGS) entry which is preliminary data.</text>
</comment>
<name>A0A9X3WR95_9BACI</name>
<protein>
    <submittedName>
        <fullName evidence="2">Uncharacterized protein</fullName>
    </submittedName>
</protein>
<dbReference type="EMBL" id="JAMQKB010000005">
    <property type="protein sequence ID" value="MDC3424310.1"/>
    <property type="molecule type" value="Genomic_DNA"/>
</dbReference>
<keyword evidence="1" id="KW-1133">Transmembrane helix</keyword>
<gene>
    <name evidence="2" type="ORF">NC797_07280</name>
</gene>
<proteinExistence type="predicted"/>
<evidence type="ECO:0000313" key="3">
    <source>
        <dbReference type="Proteomes" id="UP001145050"/>
    </source>
</evidence>
<organism evidence="2 3">
    <name type="scientific">Terrihalobacillus insolitus</name>
    <dbReference type="NCBI Taxonomy" id="2950438"/>
    <lineage>
        <taxon>Bacteria</taxon>
        <taxon>Bacillati</taxon>
        <taxon>Bacillota</taxon>
        <taxon>Bacilli</taxon>
        <taxon>Bacillales</taxon>
        <taxon>Bacillaceae</taxon>
        <taxon>Terrihalobacillus</taxon>
    </lineage>
</organism>
<dbReference type="RefSeq" id="WP_272436115.1">
    <property type="nucleotide sequence ID" value="NZ_JAMQKB010000005.1"/>
</dbReference>
<sequence>MNQTLSTFLKIGVTALCIGLLLFGVAYKMTDKEAGEYEQQIDSVTTDLPASATTTP</sequence>
<keyword evidence="1" id="KW-0812">Transmembrane</keyword>
<evidence type="ECO:0000256" key="1">
    <source>
        <dbReference type="SAM" id="Phobius"/>
    </source>
</evidence>
<reference evidence="2" key="1">
    <citation type="submission" date="2022-06" db="EMBL/GenBank/DDBJ databases">
        <title>Aquibacillus sp. a new bacterium isolated from soil saline samples.</title>
        <authorList>
            <person name="Galisteo C."/>
            <person name="De La Haba R."/>
            <person name="Sanchez-Porro C."/>
            <person name="Ventosa A."/>
        </authorList>
    </citation>
    <scope>NUCLEOTIDE SEQUENCE</scope>
    <source>
        <strain evidence="2">3ASR75-11</strain>
    </source>
</reference>
<keyword evidence="1" id="KW-0472">Membrane</keyword>
<dbReference type="Proteomes" id="UP001145050">
    <property type="component" value="Unassembled WGS sequence"/>
</dbReference>
<dbReference type="AlphaFoldDB" id="A0A9X3WR95"/>
<feature type="transmembrane region" description="Helical" evidence="1">
    <location>
        <begin position="7"/>
        <end position="27"/>
    </location>
</feature>